<dbReference type="InterPro" id="IPR035906">
    <property type="entry name" value="MetI-like_sf"/>
</dbReference>
<feature type="transmembrane region" description="Helical" evidence="7">
    <location>
        <begin position="50"/>
        <end position="74"/>
    </location>
</feature>
<evidence type="ECO:0000256" key="6">
    <source>
        <dbReference type="ARBA" id="ARBA00023136"/>
    </source>
</evidence>
<dbReference type="PANTHER" id="PTHR30193">
    <property type="entry name" value="ABC TRANSPORTER PERMEASE PROTEIN"/>
    <property type="match status" value="1"/>
</dbReference>
<keyword evidence="10" id="KW-1185">Reference proteome</keyword>
<dbReference type="SUPFAM" id="SSF161098">
    <property type="entry name" value="MetI-like"/>
    <property type="match status" value="1"/>
</dbReference>
<reference evidence="9 10" key="1">
    <citation type="submission" date="2024-02" db="EMBL/GenBank/DDBJ databases">
        <authorList>
            <person name="Saticioglu I.B."/>
        </authorList>
    </citation>
    <scope>NUCLEOTIDE SEQUENCE [LARGE SCALE GENOMIC DNA]</scope>
    <source>
        <strain evidence="9 10">Mu-86</strain>
    </source>
</reference>
<feature type="transmembrane region" description="Helical" evidence="7">
    <location>
        <begin position="86"/>
        <end position="106"/>
    </location>
</feature>
<dbReference type="InterPro" id="IPR000515">
    <property type="entry name" value="MetI-like"/>
</dbReference>
<evidence type="ECO:0000256" key="4">
    <source>
        <dbReference type="ARBA" id="ARBA00022692"/>
    </source>
</evidence>
<dbReference type="InterPro" id="IPR051393">
    <property type="entry name" value="ABC_transporter_permease"/>
</dbReference>
<organism evidence="9 10">
    <name type="scientific">Microbacterium marmarense</name>
    <dbReference type="NCBI Taxonomy" id="3122051"/>
    <lineage>
        <taxon>Bacteria</taxon>
        <taxon>Bacillati</taxon>
        <taxon>Actinomycetota</taxon>
        <taxon>Actinomycetes</taxon>
        <taxon>Micrococcales</taxon>
        <taxon>Microbacteriaceae</taxon>
        <taxon>Microbacterium</taxon>
    </lineage>
</organism>
<dbReference type="EMBL" id="JBBDGL010000001">
    <property type="protein sequence ID" value="MEJ1154733.1"/>
    <property type="molecule type" value="Genomic_DNA"/>
</dbReference>
<gene>
    <name evidence="9" type="ORF">WDU96_03850</name>
</gene>
<comment type="similarity">
    <text evidence="7">Belongs to the binding-protein-dependent transport system permease family.</text>
</comment>
<evidence type="ECO:0000256" key="3">
    <source>
        <dbReference type="ARBA" id="ARBA00022475"/>
    </source>
</evidence>
<feature type="transmembrane region" description="Helical" evidence="7">
    <location>
        <begin position="243"/>
        <end position="263"/>
    </location>
</feature>
<feature type="transmembrane region" description="Helical" evidence="7">
    <location>
        <begin position="187"/>
        <end position="206"/>
    </location>
</feature>
<evidence type="ECO:0000256" key="1">
    <source>
        <dbReference type="ARBA" id="ARBA00004651"/>
    </source>
</evidence>
<feature type="domain" description="ABC transmembrane type-1" evidence="8">
    <location>
        <begin position="48"/>
        <end position="259"/>
    </location>
</feature>
<dbReference type="Gene3D" id="1.10.3720.10">
    <property type="entry name" value="MetI-like"/>
    <property type="match status" value="1"/>
</dbReference>
<keyword evidence="5 7" id="KW-1133">Transmembrane helix</keyword>
<evidence type="ECO:0000313" key="10">
    <source>
        <dbReference type="Proteomes" id="UP001368654"/>
    </source>
</evidence>
<dbReference type="Pfam" id="PF00528">
    <property type="entry name" value="BPD_transp_1"/>
    <property type="match status" value="1"/>
</dbReference>
<protein>
    <submittedName>
        <fullName evidence="9">Sugar ABC transporter permease</fullName>
    </submittedName>
</protein>
<dbReference type="Proteomes" id="UP001368654">
    <property type="component" value="Unassembled WGS sequence"/>
</dbReference>
<keyword evidence="6 7" id="KW-0472">Membrane</keyword>
<evidence type="ECO:0000259" key="8">
    <source>
        <dbReference type="PROSITE" id="PS50928"/>
    </source>
</evidence>
<dbReference type="PANTHER" id="PTHR30193:SF37">
    <property type="entry name" value="INNER MEMBRANE ABC TRANSPORTER PERMEASE PROTEIN YCJO"/>
    <property type="match status" value="1"/>
</dbReference>
<dbReference type="PROSITE" id="PS50928">
    <property type="entry name" value="ABC_TM1"/>
    <property type="match status" value="1"/>
</dbReference>
<evidence type="ECO:0000256" key="5">
    <source>
        <dbReference type="ARBA" id="ARBA00022989"/>
    </source>
</evidence>
<sequence>MLIPILSSFAMSFTDFRASDVQDPFAVTFVGLDQYIQLFRDPQFIKSLGVTFYFVLVGIPLTMAVALLLALALNTGISRLRSVYRVGFYLPVVASIVAVAVVWRFLLQDDGIINAALSFVGIDGPNWLNDTFWAMPALIVMAVWRNVGTLMIIFLAGLQTIAPEMREASALDGVSIWQRFIHITLPLMRPTLLLGAILISVGYLQFFEEPFIMTNGGPLDSTLSVTYFVYNEFGFGNYGTASAGSYVLFVVIALLAFAQFRVLRSKD</sequence>
<keyword evidence="3" id="KW-1003">Cell membrane</keyword>
<evidence type="ECO:0000256" key="7">
    <source>
        <dbReference type="RuleBase" id="RU363032"/>
    </source>
</evidence>
<proteinExistence type="inferred from homology"/>
<comment type="caution">
    <text evidence="9">The sequence shown here is derived from an EMBL/GenBank/DDBJ whole genome shotgun (WGS) entry which is preliminary data.</text>
</comment>
<name>A0ABU8LS81_9MICO</name>
<dbReference type="CDD" id="cd06261">
    <property type="entry name" value="TM_PBP2"/>
    <property type="match status" value="1"/>
</dbReference>
<evidence type="ECO:0000313" key="9">
    <source>
        <dbReference type="EMBL" id="MEJ1154733.1"/>
    </source>
</evidence>
<keyword evidence="4 7" id="KW-0812">Transmembrane</keyword>
<feature type="transmembrane region" description="Helical" evidence="7">
    <location>
        <begin position="133"/>
        <end position="156"/>
    </location>
</feature>
<keyword evidence="2 7" id="KW-0813">Transport</keyword>
<comment type="subcellular location">
    <subcellularLocation>
        <location evidence="1 7">Cell membrane</location>
        <topology evidence="1 7">Multi-pass membrane protein</topology>
    </subcellularLocation>
</comment>
<accession>A0ABU8LS81</accession>
<evidence type="ECO:0000256" key="2">
    <source>
        <dbReference type="ARBA" id="ARBA00022448"/>
    </source>
</evidence>